<protein>
    <submittedName>
        <fullName evidence="1">Uncharacterized protein</fullName>
    </submittedName>
</protein>
<evidence type="ECO:0000313" key="2">
    <source>
        <dbReference type="Proteomes" id="UP001596504"/>
    </source>
</evidence>
<name>A0ABW2LQX6_9PSEU</name>
<organism evidence="1 2">
    <name type="scientific">Saccharopolyspora griseoalba</name>
    <dbReference type="NCBI Taxonomy" id="1431848"/>
    <lineage>
        <taxon>Bacteria</taxon>
        <taxon>Bacillati</taxon>
        <taxon>Actinomycetota</taxon>
        <taxon>Actinomycetes</taxon>
        <taxon>Pseudonocardiales</taxon>
        <taxon>Pseudonocardiaceae</taxon>
        <taxon>Saccharopolyspora</taxon>
    </lineage>
</organism>
<gene>
    <name evidence="1" type="ORF">ACFQRI_26470</name>
</gene>
<keyword evidence="2" id="KW-1185">Reference proteome</keyword>
<dbReference type="RefSeq" id="WP_380673283.1">
    <property type="nucleotide sequence ID" value="NZ_JBHTCJ010000022.1"/>
</dbReference>
<dbReference type="EMBL" id="JBHTCJ010000022">
    <property type="protein sequence ID" value="MFC7344971.1"/>
    <property type="molecule type" value="Genomic_DNA"/>
</dbReference>
<sequence length="87" mass="9516">MARSTSPERAEWAFRTDPLHRDVYDELAAEHGLKRQIFLAMLGAAAAGLPRPSGTPAMQLDLAAIQKRGAEIYRELNPGKEVLAETA</sequence>
<dbReference type="Proteomes" id="UP001596504">
    <property type="component" value="Unassembled WGS sequence"/>
</dbReference>
<proteinExistence type="predicted"/>
<comment type="caution">
    <text evidence="1">The sequence shown here is derived from an EMBL/GenBank/DDBJ whole genome shotgun (WGS) entry which is preliminary data.</text>
</comment>
<evidence type="ECO:0000313" key="1">
    <source>
        <dbReference type="EMBL" id="MFC7344971.1"/>
    </source>
</evidence>
<reference evidence="2" key="1">
    <citation type="journal article" date="2019" name="Int. J. Syst. Evol. Microbiol.">
        <title>The Global Catalogue of Microorganisms (GCM) 10K type strain sequencing project: providing services to taxonomists for standard genome sequencing and annotation.</title>
        <authorList>
            <consortium name="The Broad Institute Genomics Platform"/>
            <consortium name="The Broad Institute Genome Sequencing Center for Infectious Disease"/>
            <person name="Wu L."/>
            <person name="Ma J."/>
        </authorList>
    </citation>
    <scope>NUCLEOTIDE SEQUENCE [LARGE SCALE GENOMIC DNA]</scope>
    <source>
        <strain evidence="2">WLHS5</strain>
    </source>
</reference>
<accession>A0ABW2LQX6</accession>